<sequence>MLQATANHRVSLAAPTSRNGSLADPPTTNAITPLPTWTPFDWPTRLVRNPKSAFRGTRTSHLKPSGLLNFINAHWHTAGPFTSHVYECVALPIYSRTSTVFLSTPLTFKLAPPKPAETVPRVQKDRVREGWCVGSLWEKALVVFVVDALVSIAHQVCPSSPGILPKYHPSQSQYQVNRPPSLHPPLIITPNLLLNLTLPLLNSHRSADVYQPPLSWFFHIARARGWVVGYEFDSHPNCFVYASIPDVHQFGVPLPS</sequence>
<protein>
    <submittedName>
        <fullName evidence="2">Uncharacterized protein</fullName>
    </submittedName>
</protein>
<evidence type="ECO:0000313" key="2">
    <source>
        <dbReference type="EMBL" id="KDQ54249.1"/>
    </source>
</evidence>
<evidence type="ECO:0000256" key="1">
    <source>
        <dbReference type="SAM" id="MobiDB-lite"/>
    </source>
</evidence>
<feature type="region of interest" description="Disordered" evidence="1">
    <location>
        <begin position="1"/>
        <end position="30"/>
    </location>
</feature>
<proteinExistence type="predicted"/>
<dbReference type="AlphaFoldDB" id="A0A067PHG3"/>
<dbReference type="HOGENOM" id="CLU_1086115_0_0_1"/>
<dbReference type="InParanoid" id="A0A067PHG3"/>
<dbReference type="Proteomes" id="UP000027265">
    <property type="component" value="Unassembled WGS sequence"/>
</dbReference>
<reference evidence="3" key="1">
    <citation type="journal article" date="2014" name="Proc. Natl. Acad. Sci. U.S.A.">
        <title>Extensive sampling of basidiomycete genomes demonstrates inadequacy of the white-rot/brown-rot paradigm for wood decay fungi.</title>
        <authorList>
            <person name="Riley R."/>
            <person name="Salamov A.A."/>
            <person name="Brown D.W."/>
            <person name="Nagy L.G."/>
            <person name="Floudas D."/>
            <person name="Held B.W."/>
            <person name="Levasseur A."/>
            <person name="Lombard V."/>
            <person name="Morin E."/>
            <person name="Otillar R."/>
            <person name="Lindquist E.A."/>
            <person name="Sun H."/>
            <person name="LaButti K.M."/>
            <person name="Schmutz J."/>
            <person name="Jabbour D."/>
            <person name="Luo H."/>
            <person name="Baker S.E."/>
            <person name="Pisabarro A.G."/>
            <person name="Walton J.D."/>
            <person name="Blanchette R.A."/>
            <person name="Henrissat B."/>
            <person name="Martin F."/>
            <person name="Cullen D."/>
            <person name="Hibbett D.S."/>
            <person name="Grigoriev I.V."/>
        </authorList>
    </citation>
    <scope>NUCLEOTIDE SEQUENCE [LARGE SCALE GENOMIC DNA]</scope>
    <source>
        <strain evidence="3">MUCL 33604</strain>
    </source>
</reference>
<organism evidence="2 3">
    <name type="scientific">Jaapia argillacea MUCL 33604</name>
    <dbReference type="NCBI Taxonomy" id="933084"/>
    <lineage>
        <taxon>Eukaryota</taxon>
        <taxon>Fungi</taxon>
        <taxon>Dikarya</taxon>
        <taxon>Basidiomycota</taxon>
        <taxon>Agaricomycotina</taxon>
        <taxon>Agaricomycetes</taxon>
        <taxon>Agaricomycetidae</taxon>
        <taxon>Jaapiales</taxon>
        <taxon>Jaapiaceae</taxon>
        <taxon>Jaapia</taxon>
    </lineage>
</organism>
<dbReference type="EMBL" id="KL197729">
    <property type="protein sequence ID" value="KDQ54249.1"/>
    <property type="molecule type" value="Genomic_DNA"/>
</dbReference>
<name>A0A067PHG3_9AGAM</name>
<evidence type="ECO:0000313" key="3">
    <source>
        <dbReference type="Proteomes" id="UP000027265"/>
    </source>
</evidence>
<gene>
    <name evidence="2" type="ORF">JAAARDRAFT_196627</name>
</gene>
<keyword evidence="3" id="KW-1185">Reference proteome</keyword>
<accession>A0A067PHG3</accession>